<keyword evidence="2" id="KW-0645">Protease</keyword>
<evidence type="ECO:0000256" key="3">
    <source>
        <dbReference type="ARBA" id="ARBA00022801"/>
    </source>
</evidence>
<dbReference type="PRINTS" id="PR00862">
    <property type="entry name" value="PROLIGOPTASE"/>
</dbReference>
<comment type="similarity">
    <text evidence="1">Belongs to the peptidase S9A family.</text>
</comment>
<keyword evidence="3 7" id="KW-0378">Hydrolase</keyword>
<evidence type="ECO:0000313" key="8">
    <source>
        <dbReference type="Proteomes" id="UP000296153"/>
    </source>
</evidence>
<dbReference type="EMBL" id="PDKT01000001">
    <property type="protein sequence ID" value="PPI88184.1"/>
    <property type="molecule type" value="Genomic_DNA"/>
</dbReference>
<dbReference type="GO" id="GO:0006508">
    <property type="term" value="P:proteolysis"/>
    <property type="evidence" value="ECO:0007669"/>
    <property type="project" value="UniProtKB-KW"/>
</dbReference>
<dbReference type="OrthoDB" id="9801421at2"/>
<sequence>MKEPFAKKIPHKIFLHGEQIVDNYYWLRDNRRNNTHVIKHLKDENNYTNAILTSQNDLKNLILKEITDHLSYYDCSIPYIKDSYCYQSRYENGSEYPKYYRKLFIAEDDKWTLILDTNKRALHSNFYSIGAFVVSPNNCLFALAEDLVSRFQYNIQFFNIKNNFWYSETLFNTSASIVWDKNSKMIFYVKNHPQTLRSYQVWCHELGTLQSKDKKIYEELDDSYYLNICTTTSEKFILILISNTISTEIRMIDMDLTDKTPQIFLARRNNHKYTLDHYNNKFIICSNRDRDNFNLYYSNNIDELGWKSLIRIHEDAILENFQLFHNWIVIEEKRNGLTNLRQINWQQSVEKNIQITFDDPIYRVWLEYNSNPLNNILLYGYTSMTTPSTIFELNMDTGKSCILKQTTIKNFDSSNYKSEYRLIDVKDGTKVPVSFIYNRKYPNLNKNPAIIYGYGAYGNNVDPYFCIGRLSFLDRGFIYVIVHVRGGGELGQKWHDSGRLFNKMNSFTDFIDVTNALVNCGIGHPNKLYAIGGSAGGLLIGTVINLAPKLFNGVVAHVPFVDVINTMLDKSIPLTTSEYDEWGNPENIDAYNYMKKYSPYDNVGPKNYPHIFVTSGFYDSQVQYWEPAKWVAKLRELKTNKNLVLLYTDMNSGHSGKTGRYKQYEITALEITFIISLEKNII</sequence>
<dbReference type="GO" id="GO:0004252">
    <property type="term" value="F:serine-type endopeptidase activity"/>
    <property type="evidence" value="ECO:0007669"/>
    <property type="project" value="UniProtKB-EC"/>
</dbReference>
<dbReference type="AlphaFoldDB" id="A0A2P5T0R5"/>
<dbReference type="PANTHER" id="PTHR11757">
    <property type="entry name" value="PROTEASE FAMILY S9A OLIGOPEPTIDASE"/>
    <property type="match status" value="1"/>
</dbReference>
<evidence type="ECO:0000313" key="7">
    <source>
        <dbReference type="EMBL" id="PPI88184.1"/>
    </source>
</evidence>
<dbReference type="Proteomes" id="UP000296153">
    <property type="component" value="Unassembled WGS sequence"/>
</dbReference>
<dbReference type="Pfam" id="PF00326">
    <property type="entry name" value="Peptidase_S9"/>
    <property type="match status" value="1"/>
</dbReference>
<dbReference type="Gene3D" id="2.130.10.120">
    <property type="entry name" value="Prolyl oligopeptidase, N-terminal domain"/>
    <property type="match status" value="1"/>
</dbReference>
<dbReference type="InterPro" id="IPR002470">
    <property type="entry name" value="Peptidase_S9A"/>
</dbReference>
<dbReference type="InterPro" id="IPR023302">
    <property type="entry name" value="Pept_S9A_N"/>
</dbReference>
<dbReference type="PANTHER" id="PTHR11757:SF19">
    <property type="entry name" value="PROLYL ENDOPEPTIDASE-LIKE"/>
    <property type="match status" value="1"/>
</dbReference>
<reference evidence="7 8" key="1">
    <citation type="journal article" date="2018" name="Genome Biol. Evol.">
        <title>Cladogenesis and Genomic Streamlining in Extracellular Endosymbionts of Tropical Stink Bugs.</title>
        <authorList>
            <person name="Otero-Bravo A."/>
            <person name="Goffredi S."/>
            <person name="Sabree Z.L."/>
        </authorList>
    </citation>
    <scope>NUCLEOTIDE SEQUENCE [LARGE SCALE GENOMIC DNA]</scope>
    <source>
        <strain evidence="7 8">SoEE</strain>
    </source>
</reference>
<dbReference type="InterPro" id="IPR001375">
    <property type="entry name" value="Peptidase_S9_cat"/>
</dbReference>
<dbReference type="RefSeq" id="WP_136130793.1">
    <property type="nucleotide sequence ID" value="NZ_PDKT01000001.1"/>
</dbReference>
<organism evidence="7 8">
    <name type="scientific">Candidatus Pantoea edessiphila</name>
    <dbReference type="NCBI Taxonomy" id="2044610"/>
    <lineage>
        <taxon>Bacteria</taxon>
        <taxon>Pseudomonadati</taxon>
        <taxon>Pseudomonadota</taxon>
        <taxon>Gammaproteobacteria</taxon>
        <taxon>Enterobacterales</taxon>
        <taxon>Erwiniaceae</taxon>
        <taxon>Pantoea</taxon>
    </lineage>
</organism>
<dbReference type="Gene3D" id="3.40.50.1820">
    <property type="entry name" value="alpha/beta hydrolase"/>
    <property type="match status" value="1"/>
</dbReference>
<accession>A0A2P5T0R5</accession>
<protein>
    <submittedName>
        <fullName evidence="7">Oligopeptidase B</fullName>
        <ecNumber evidence="7">3.4.21.83</ecNumber>
    </submittedName>
</protein>
<dbReference type="SUPFAM" id="SSF53474">
    <property type="entry name" value="alpha/beta-Hydrolases"/>
    <property type="match status" value="1"/>
</dbReference>
<dbReference type="InterPro" id="IPR029058">
    <property type="entry name" value="AB_hydrolase_fold"/>
</dbReference>
<evidence type="ECO:0000256" key="2">
    <source>
        <dbReference type="ARBA" id="ARBA00022670"/>
    </source>
</evidence>
<dbReference type="Pfam" id="PF02897">
    <property type="entry name" value="Peptidase_S9_N"/>
    <property type="match status" value="1"/>
</dbReference>
<evidence type="ECO:0000259" key="6">
    <source>
        <dbReference type="Pfam" id="PF02897"/>
    </source>
</evidence>
<feature type="domain" description="Peptidase S9 prolyl oligopeptidase catalytic" evidence="5">
    <location>
        <begin position="469"/>
        <end position="673"/>
    </location>
</feature>
<dbReference type="InterPro" id="IPR051543">
    <property type="entry name" value="Serine_Peptidase_S9A"/>
</dbReference>
<evidence type="ECO:0000256" key="1">
    <source>
        <dbReference type="ARBA" id="ARBA00005228"/>
    </source>
</evidence>
<gene>
    <name evidence="7" type="ORF">CRV12_00910</name>
</gene>
<proteinExistence type="inferred from homology"/>
<dbReference type="SUPFAM" id="SSF50993">
    <property type="entry name" value="Peptidase/esterase 'gauge' domain"/>
    <property type="match status" value="1"/>
</dbReference>
<evidence type="ECO:0000259" key="5">
    <source>
        <dbReference type="Pfam" id="PF00326"/>
    </source>
</evidence>
<evidence type="ECO:0000256" key="4">
    <source>
        <dbReference type="ARBA" id="ARBA00022825"/>
    </source>
</evidence>
<dbReference type="EC" id="3.4.21.83" evidence="7"/>
<name>A0A2P5T0R5_9GAMM</name>
<feature type="domain" description="Peptidase S9A N-terminal" evidence="6">
    <location>
        <begin position="7"/>
        <end position="405"/>
    </location>
</feature>
<comment type="caution">
    <text evidence="7">The sequence shown here is derived from an EMBL/GenBank/DDBJ whole genome shotgun (WGS) entry which is preliminary data.</text>
</comment>
<keyword evidence="4" id="KW-0720">Serine protease</keyword>